<evidence type="ECO:0000256" key="1">
    <source>
        <dbReference type="ARBA" id="ARBA00004141"/>
    </source>
</evidence>
<evidence type="ECO:0000256" key="3">
    <source>
        <dbReference type="ARBA" id="ARBA00022989"/>
    </source>
</evidence>
<feature type="transmembrane region" description="Helical" evidence="6">
    <location>
        <begin position="212"/>
        <end position="235"/>
    </location>
</feature>
<protein>
    <recommendedName>
        <fullName evidence="7">Rhodopsin domain-containing protein</fullName>
    </recommendedName>
</protein>
<evidence type="ECO:0000313" key="9">
    <source>
        <dbReference type="Proteomes" id="UP000800096"/>
    </source>
</evidence>
<dbReference type="Pfam" id="PF20684">
    <property type="entry name" value="Fung_rhodopsin"/>
    <property type="match status" value="1"/>
</dbReference>
<keyword evidence="9" id="KW-1185">Reference proteome</keyword>
<dbReference type="AlphaFoldDB" id="A0A6A5Q6Q4"/>
<sequence length="352" mass="39402">MAGTRRHFDIVNGKQIALLVVPVLSFALASAAVALRWYTRRVRRVNTLTEDALCLAALAMGFCVVTLVYILVFLCGLGLSIDQIKSGSNRDYDAVERCWLRMQFGLDICWATSVAIVQLAFIKFYARLYDAKILARIACYFSMGLVGIWYIWSLVKWIIICPSDNKCYLQSKKACIIIGSLHVFFNAVILLAPIPAMFAARFSSEGRCWTMMIFFLGCFCTVLATLRIDCAINLLGDVNDDPIGASWWRIFFSPIEIAFGIICCCVPSVTRHGLGQRERHGLPTEGTGLQRLKFRMTSGSSSTSNLHPAHWMPGPKAQINAFVTLESARSLDQVGRNEIQVRKDYQLDRGRS</sequence>
<dbReference type="InterPro" id="IPR052337">
    <property type="entry name" value="SAT4-like"/>
</dbReference>
<feature type="transmembrane region" description="Helical" evidence="6">
    <location>
        <begin position="16"/>
        <end position="39"/>
    </location>
</feature>
<evidence type="ECO:0000256" key="6">
    <source>
        <dbReference type="SAM" id="Phobius"/>
    </source>
</evidence>
<dbReference type="GO" id="GO:0016020">
    <property type="term" value="C:membrane"/>
    <property type="evidence" value="ECO:0007669"/>
    <property type="project" value="UniProtKB-SubCell"/>
</dbReference>
<feature type="transmembrane region" description="Helical" evidence="6">
    <location>
        <begin position="133"/>
        <end position="152"/>
    </location>
</feature>
<accession>A0A6A5Q6Q4</accession>
<reference evidence="8" key="1">
    <citation type="journal article" date="2020" name="Stud. Mycol.">
        <title>101 Dothideomycetes genomes: a test case for predicting lifestyles and emergence of pathogens.</title>
        <authorList>
            <person name="Haridas S."/>
            <person name="Albert R."/>
            <person name="Binder M."/>
            <person name="Bloem J."/>
            <person name="Labutti K."/>
            <person name="Salamov A."/>
            <person name="Andreopoulos B."/>
            <person name="Baker S."/>
            <person name="Barry K."/>
            <person name="Bills G."/>
            <person name="Bluhm B."/>
            <person name="Cannon C."/>
            <person name="Castanera R."/>
            <person name="Culley D."/>
            <person name="Daum C."/>
            <person name="Ezra D."/>
            <person name="Gonzalez J."/>
            <person name="Henrissat B."/>
            <person name="Kuo A."/>
            <person name="Liang C."/>
            <person name="Lipzen A."/>
            <person name="Lutzoni F."/>
            <person name="Magnuson J."/>
            <person name="Mondo S."/>
            <person name="Nolan M."/>
            <person name="Ohm R."/>
            <person name="Pangilinan J."/>
            <person name="Park H.-J."/>
            <person name="Ramirez L."/>
            <person name="Alfaro M."/>
            <person name="Sun H."/>
            <person name="Tritt A."/>
            <person name="Yoshinaga Y."/>
            <person name="Zwiers L.-H."/>
            <person name="Turgeon B."/>
            <person name="Goodwin S."/>
            <person name="Spatafora J."/>
            <person name="Crous P."/>
            <person name="Grigoriev I."/>
        </authorList>
    </citation>
    <scope>NUCLEOTIDE SEQUENCE</scope>
    <source>
        <strain evidence="8">HMLAC05119</strain>
    </source>
</reference>
<dbReference type="InterPro" id="IPR049326">
    <property type="entry name" value="Rhodopsin_dom_fungi"/>
</dbReference>
<comment type="subcellular location">
    <subcellularLocation>
        <location evidence="1">Membrane</location>
        <topology evidence="1">Multi-pass membrane protein</topology>
    </subcellularLocation>
</comment>
<dbReference type="PANTHER" id="PTHR33048">
    <property type="entry name" value="PTH11-LIKE INTEGRAL MEMBRANE PROTEIN (AFU_ORTHOLOGUE AFUA_5G11245)"/>
    <property type="match status" value="1"/>
</dbReference>
<feature type="transmembrane region" description="Helical" evidence="6">
    <location>
        <begin position="99"/>
        <end position="121"/>
    </location>
</feature>
<feature type="transmembrane region" description="Helical" evidence="6">
    <location>
        <begin position="247"/>
        <end position="269"/>
    </location>
</feature>
<keyword evidence="3 6" id="KW-1133">Transmembrane helix</keyword>
<evidence type="ECO:0000256" key="4">
    <source>
        <dbReference type="ARBA" id="ARBA00023136"/>
    </source>
</evidence>
<feature type="transmembrane region" description="Helical" evidence="6">
    <location>
        <begin position="176"/>
        <end position="200"/>
    </location>
</feature>
<gene>
    <name evidence="8" type="ORF">BDU57DRAFT_507131</name>
</gene>
<feature type="transmembrane region" description="Helical" evidence="6">
    <location>
        <begin position="51"/>
        <end position="79"/>
    </location>
</feature>
<feature type="domain" description="Rhodopsin" evidence="7">
    <location>
        <begin position="35"/>
        <end position="269"/>
    </location>
</feature>
<evidence type="ECO:0000256" key="5">
    <source>
        <dbReference type="ARBA" id="ARBA00038359"/>
    </source>
</evidence>
<name>A0A6A5Q6Q4_AMPQU</name>
<proteinExistence type="inferred from homology"/>
<comment type="similarity">
    <text evidence="5">Belongs to the SAT4 family.</text>
</comment>
<keyword evidence="2 6" id="KW-0812">Transmembrane</keyword>
<organism evidence="8 9">
    <name type="scientific">Ampelomyces quisqualis</name>
    <name type="common">Powdery mildew agent</name>
    <dbReference type="NCBI Taxonomy" id="50730"/>
    <lineage>
        <taxon>Eukaryota</taxon>
        <taxon>Fungi</taxon>
        <taxon>Dikarya</taxon>
        <taxon>Ascomycota</taxon>
        <taxon>Pezizomycotina</taxon>
        <taxon>Dothideomycetes</taxon>
        <taxon>Pleosporomycetidae</taxon>
        <taxon>Pleosporales</taxon>
        <taxon>Pleosporineae</taxon>
        <taxon>Phaeosphaeriaceae</taxon>
        <taxon>Ampelomyces</taxon>
    </lineage>
</organism>
<dbReference type="OrthoDB" id="10017208at2759"/>
<dbReference type="Proteomes" id="UP000800096">
    <property type="component" value="Unassembled WGS sequence"/>
</dbReference>
<keyword evidence="4 6" id="KW-0472">Membrane</keyword>
<dbReference type="PANTHER" id="PTHR33048:SF47">
    <property type="entry name" value="INTEGRAL MEMBRANE PROTEIN-RELATED"/>
    <property type="match status" value="1"/>
</dbReference>
<dbReference type="EMBL" id="ML979144">
    <property type="protein sequence ID" value="KAF1911283.1"/>
    <property type="molecule type" value="Genomic_DNA"/>
</dbReference>
<evidence type="ECO:0000313" key="8">
    <source>
        <dbReference type="EMBL" id="KAF1911283.1"/>
    </source>
</evidence>
<evidence type="ECO:0000256" key="2">
    <source>
        <dbReference type="ARBA" id="ARBA00022692"/>
    </source>
</evidence>
<evidence type="ECO:0000259" key="7">
    <source>
        <dbReference type="Pfam" id="PF20684"/>
    </source>
</evidence>